<dbReference type="VEuPathDB" id="FungiDB:PITG_15108"/>
<evidence type="ECO:0000313" key="2">
    <source>
        <dbReference type="EMBL" id="EEY63391.1"/>
    </source>
</evidence>
<evidence type="ECO:0000313" key="3">
    <source>
        <dbReference type="Proteomes" id="UP000006643"/>
    </source>
</evidence>
<reference evidence="3" key="1">
    <citation type="journal article" date="2009" name="Nature">
        <title>Genome sequence and analysis of the Irish potato famine pathogen Phytophthora infestans.</title>
        <authorList>
            <consortium name="The Broad Institute Genome Sequencing Platform"/>
            <person name="Haas B.J."/>
            <person name="Kamoun S."/>
            <person name="Zody M.C."/>
            <person name="Jiang R.H."/>
            <person name="Handsaker R.E."/>
            <person name="Cano L.M."/>
            <person name="Grabherr M."/>
            <person name="Kodira C.D."/>
            <person name="Raffaele S."/>
            <person name="Torto-Alalibo T."/>
            <person name="Bozkurt T.O."/>
            <person name="Ah-Fong A.M."/>
            <person name="Alvarado L."/>
            <person name="Anderson V.L."/>
            <person name="Armstrong M.R."/>
            <person name="Avrova A."/>
            <person name="Baxter L."/>
            <person name="Beynon J."/>
            <person name="Boevink P.C."/>
            <person name="Bollmann S.R."/>
            <person name="Bos J.I."/>
            <person name="Bulone V."/>
            <person name="Cai G."/>
            <person name="Cakir C."/>
            <person name="Carrington J.C."/>
            <person name="Chawner M."/>
            <person name="Conti L."/>
            <person name="Costanzo S."/>
            <person name="Ewan R."/>
            <person name="Fahlgren N."/>
            <person name="Fischbach M.A."/>
            <person name="Fugelstad J."/>
            <person name="Gilroy E.M."/>
            <person name="Gnerre S."/>
            <person name="Green P.J."/>
            <person name="Grenville-Briggs L.J."/>
            <person name="Griffith J."/>
            <person name="Grunwald N.J."/>
            <person name="Horn K."/>
            <person name="Horner N.R."/>
            <person name="Hu C.H."/>
            <person name="Huitema E."/>
            <person name="Jeong D.H."/>
            <person name="Jones A.M."/>
            <person name="Jones J.D."/>
            <person name="Jones R.W."/>
            <person name="Karlsson E.K."/>
            <person name="Kunjeti S.G."/>
            <person name="Lamour K."/>
            <person name="Liu Z."/>
            <person name="Ma L."/>
            <person name="Maclean D."/>
            <person name="Chibucos M.C."/>
            <person name="McDonald H."/>
            <person name="McWalters J."/>
            <person name="Meijer H.J."/>
            <person name="Morgan W."/>
            <person name="Morris P.F."/>
            <person name="Munro C.A."/>
            <person name="O'Neill K."/>
            <person name="Ospina-Giraldo M."/>
            <person name="Pinzon A."/>
            <person name="Pritchard L."/>
            <person name="Ramsahoye B."/>
            <person name="Ren Q."/>
            <person name="Restrepo S."/>
            <person name="Roy S."/>
            <person name="Sadanandom A."/>
            <person name="Savidor A."/>
            <person name="Schornack S."/>
            <person name="Schwartz D.C."/>
            <person name="Schumann U.D."/>
            <person name="Schwessinger B."/>
            <person name="Seyer L."/>
            <person name="Sharpe T."/>
            <person name="Silvar C."/>
            <person name="Song J."/>
            <person name="Studholme D.J."/>
            <person name="Sykes S."/>
            <person name="Thines M."/>
            <person name="van de Vondervoort P.J."/>
            <person name="Phuntumart V."/>
            <person name="Wawra S."/>
            <person name="Weide R."/>
            <person name="Win J."/>
            <person name="Young C."/>
            <person name="Zhou S."/>
            <person name="Fry W."/>
            <person name="Meyers B.C."/>
            <person name="van West P."/>
            <person name="Ristaino J."/>
            <person name="Govers F."/>
            <person name="Birch P.R."/>
            <person name="Whisson S.C."/>
            <person name="Judelson H.S."/>
            <person name="Nusbaum C."/>
        </authorList>
    </citation>
    <scope>NUCLEOTIDE SEQUENCE [LARGE SCALE GENOMIC DNA]</scope>
    <source>
        <strain evidence="3">T30-4</strain>
    </source>
</reference>
<keyword evidence="3" id="KW-1185">Reference proteome</keyword>
<dbReference type="KEGG" id="pif:PITG_15108"/>
<organism evidence="2 3">
    <name type="scientific">Phytophthora infestans (strain T30-4)</name>
    <name type="common">Potato late blight agent</name>
    <dbReference type="NCBI Taxonomy" id="403677"/>
    <lineage>
        <taxon>Eukaryota</taxon>
        <taxon>Sar</taxon>
        <taxon>Stramenopiles</taxon>
        <taxon>Oomycota</taxon>
        <taxon>Peronosporomycetes</taxon>
        <taxon>Peronosporales</taxon>
        <taxon>Peronosporaceae</taxon>
        <taxon>Phytophthora</taxon>
    </lineage>
</organism>
<protein>
    <submittedName>
        <fullName evidence="2">Uncharacterized protein</fullName>
    </submittedName>
</protein>
<dbReference type="EMBL" id="DS028155">
    <property type="protein sequence ID" value="EEY63391.1"/>
    <property type="molecule type" value="Genomic_DNA"/>
</dbReference>
<dbReference type="AlphaFoldDB" id="D0NRP1"/>
<dbReference type="OrthoDB" id="115973at2759"/>
<sequence length="103" mass="11179">MCGSLVSSALGPPPQIPRGPASQAPRAGLLWLRASPPLALVGRDRFVAISEIEHCGQMFVNKSRVHLTHRFIICISIPFSEELSSCLLALTNVPRVPQHNPFA</sequence>
<name>D0NRP1_PHYIT</name>
<gene>
    <name evidence="2" type="ORF">PITG_15108</name>
</gene>
<feature type="region of interest" description="Disordered" evidence="1">
    <location>
        <begin position="1"/>
        <end position="23"/>
    </location>
</feature>
<dbReference type="Proteomes" id="UP000006643">
    <property type="component" value="Unassembled WGS sequence"/>
</dbReference>
<dbReference type="InParanoid" id="D0NRP1"/>
<dbReference type="HOGENOM" id="CLU_2269087_0_0_1"/>
<evidence type="ECO:0000256" key="1">
    <source>
        <dbReference type="SAM" id="MobiDB-lite"/>
    </source>
</evidence>
<proteinExistence type="predicted"/>
<dbReference type="RefSeq" id="XP_002898276.1">
    <property type="nucleotide sequence ID" value="XM_002898230.1"/>
</dbReference>
<accession>D0NRP1</accession>
<dbReference type="GeneID" id="9475995"/>